<evidence type="ECO:0000256" key="7">
    <source>
        <dbReference type="ARBA" id="ARBA00023136"/>
    </source>
</evidence>
<keyword evidence="6 9" id="KW-1133">Transmembrane helix</keyword>
<proteinExistence type="inferred from homology"/>
<evidence type="ECO:0000256" key="4">
    <source>
        <dbReference type="ARBA" id="ARBA00022519"/>
    </source>
</evidence>
<sequence length="171" mass="19261">MRKIHNLLGNLLDYLGYLCAVLMVLMLLNVFYDVVMRYLFNNISIAMQELEWHLFAAMFMFGIGYTLKEDGHVRVDVFYDNLSRKTQAVINSVGILLTVFPFSLLIINFGLGFVEDAFQLGEKSPDPGGLSHFWIIKSVIPLSFLFVIIAGCYRLIGEISVLLGAPVEAES</sequence>
<dbReference type="EMBL" id="JBHRTD010000018">
    <property type="protein sequence ID" value="MFC3140787.1"/>
    <property type="molecule type" value="Genomic_DNA"/>
</dbReference>
<evidence type="ECO:0000256" key="5">
    <source>
        <dbReference type="ARBA" id="ARBA00022692"/>
    </source>
</evidence>
<feature type="transmembrane region" description="Helical" evidence="9">
    <location>
        <begin position="88"/>
        <end position="114"/>
    </location>
</feature>
<accession>A0ABV7GNQ7</accession>
<evidence type="ECO:0000259" key="10">
    <source>
        <dbReference type="Pfam" id="PF04290"/>
    </source>
</evidence>
<dbReference type="InterPro" id="IPR007387">
    <property type="entry name" value="TRAP_DctQ"/>
</dbReference>
<comment type="function">
    <text evidence="9">Part of the tripartite ATP-independent periplasmic (TRAP) transport system.</text>
</comment>
<feature type="domain" description="Tripartite ATP-independent periplasmic transporters DctQ component" evidence="10">
    <location>
        <begin position="26"/>
        <end position="157"/>
    </location>
</feature>
<dbReference type="Pfam" id="PF04290">
    <property type="entry name" value="DctQ"/>
    <property type="match status" value="1"/>
</dbReference>
<gene>
    <name evidence="11" type="ORF">ACFOE0_21770</name>
</gene>
<evidence type="ECO:0000256" key="8">
    <source>
        <dbReference type="ARBA" id="ARBA00038436"/>
    </source>
</evidence>
<name>A0ABV7GNQ7_9GAMM</name>
<evidence type="ECO:0000256" key="6">
    <source>
        <dbReference type="ARBA" id="ARBA00022989"/>
    </source>
</evidence>
<organism evidence="11 12">
    <name type="scientific">Shewanella submarina</name>
    <dbReference type="NCBI Taxonomy" id="2016376"/>
    <lineage>
        <taxon>Bacteria</taxon>
        <taxon>Pseudomonadati</taxon>
        <taxon>Pseudomonadota</taxon>
        <taxon>Gammaproteobacteria</taxon>
        <taxon>Alteromonadales</taxon>
        <taxon>Shewanellaceae</taxon>
        <taxon>Shewanella</taxon>
    </lineage>
</organism>
<dbReference type="PANTHER" id="PTHR35011">
    <property type="entry name" value="2,3-DIKETO-L-GULONATE TRAP TRANSPORTER SMALL PERMEASE PROTEIN YIAM"/>
    <property type="match status" value="1"/>
</dbReference>
<keyword evidence="12" id="KW-1185">Reference proteome</keyword>
<keyword evidence="7 9" id="KW-0472">Membrane</keyword>
<dbReference type="PANTHER" id="PTHR35011:SF4">
    <property type="entry name" value="SLL1102 PROTEIN"/>
    <property type="match status" value="1"/>
</dbReference>
<comment type="subcellular location">
    <subcellularLocation>
        <location evidence="1 9">Cell inner membrane</location>
        <topology evidence="1 9">Multi-pass membrane protein</topology>
    </subcellularLocation>
</comment>
<comment type="caution">
    <text evidence="11">The sequence shown here is derived from an EMBL/GenBank/DDBJ whole genome shotgun (WGS) entry which is preliminary data.</text>
</comment>
<evidence type="ECO:0000313" key="11">
    <source>
        <dbReference type="EMBL" id="MFC3140787.1"/>
    </source>
</evidence>
<evidence type="ECO:0000256" key="3">
    <source>
        <dbReference type="ARBA" id="ARBA00022475"/>
    </source>
</evidence>
<evidence type="ECO:0000256" key="2">
    <source>
        <dbReference type="ARBA" id="ARBA00022448"/>
    </source>
</evidence>
<evidence type="ECO:0000256" key="1">
    <source>
        <dbReference type="ARBA" id="ARBA00004429"/>
    </source>
</evidence>
<reference evidence="12" key="1">
    <citation type="journal article" date="2019" name="Int. J. Syst. Evol. Microbiol.">
        <title>The Global Catalogue of Microorganisms (GCM) 10K type strain sequencing project: providing services to taxonomists for standard genome sequencing and annotation.</title>
        <authorList>
            <consortium name="The Broad Institute Genomics Platform"/>
            <consortium name="The Broad Institute Genome Sequencing Center for Infectious Disease"/>
            <person name="Wu L."/>
            <person name="Ma J."/>
        </authorList>
    </citation>
    <scope>NUCLEOTIDE SEQUENCE [LARGE SCALE GENOMIC DNA]</scope>
    <source>
        <strain evidence="12">KCTC 52277</strain>
    </source>
</reference>
<keyword evidence="5 9" id="KW-0812">Transmembrane</keyword>
<feature type="transmembrane region" description="Helical" evidence="9">
    <location>
        <begin position="12"/>
        <end position="32"/>
    </location>
</feature>
<evidence type="ECO:0000313" key="12">
    <source>
        <dbReference type="Proteomes" id="UP001595621"/>
    </source>
</evidence>
<dbReference type="InterPro" id="IPR055348">
    <property type="entry name" value="DctQ"/>
</dbReference>
<keyword evidence="4 9" id="KW-0997">Cell inner membrane</keyword>
<dbReference type="Proteomes" id="UP001595621">
    <property type="component" value="Unassembled WGS sequence"/>
</dbReference>
<feature type="transmembrane region" description="Helical" evidence="9">
    <location>
        <begin position="134"/>
        <end position="156"/>
    </location>
</feature>
<evidence type="ECO:0000256" key="9">
    <source>
        <dbReference type="RuleBase" id="RU369079"/>
    </source>
</evidence>
<keyword evidence="3" id="KW-1003">Cell membrane</keyword>
<feature type="transmembrane region" description="Helical" evidence="9">
    <location>
        <begin position="52"/>
        <end position="67"/>
    </location>
</feature>
<comment type="similarity">
    <text evidence="8 9">Belongs to the TRAP transporter small permease family.</text>
</comment>
<keyword evidence="2 9" id="KW-0813">Transport</keyword>
<dbReference type="RefSeq" id="WP_248934627.1">
    <property type="nucleotide sequence ID" value="NZ_JAKILF010000001.1"/>
</dbReference>
<protein>
    <recommendedName>
        <fullName evidence="9">TRAP transporter small permease protein</fullName>
    </recommendedName>
</protein>
<comment type="subunit">
    <text evidence="9">The complex comprises the extracytoplasmic solute receptor protein and the two transmembrane proteins.</text>
</comment>